<dbReference type="Gene3D" id="3.10.20.90">
    <property type="entry name" value="Phosphatidylinositol 3-kinase Catalytic Subunit, Chain A, domain 1"/>
    <property type="match status" value="1"/>
</dbReference>
<proteinExistence type="predicted"/>
<evidence type="ECO:0008006" key="3">
    <source>
        <dbReference type="Google" id="ProtNLM"/>
    </source>
</evidence>
<dbReference type="Proteomes" id="UP000886595">
    <property type="component" value="Unassembled WGS sequence"/>
</dbReference>
<reference evidence="1 2" key="1">
    <citation type="submission" date="2020-02" db="EMBL/GenBank/DDBJ databases">
        <authorList>
            <person name="Ma Q."/>
            <person name="Huang Y."/>
            <person name="Song X."/>
            <person name="Pei D."/>
        </authorList>
    </citation>
    <scope>NUCLEOTIDE SEQUENCE [LARGE SCALE GENOMIC DNA]</scope>
    <source>
        <strain evidence="1">Sxm20200214</strain>
        <tissue evidence="1">Leaf</tissue>
    </source>
</reference>
<comment type="caution">
    <text evidence="1">The sequence shown here is derived from an EMBL/GenBank/DDBJ whole genome shotgun (WGS) entry which is preliminary data.</text>
</comment>
<name>A0A8X8BBH7_BRACI</name>
<evidence type="ECO:0000313" key="2">
    <source>
        <dbReference type="Proteomes" id="UP000886595"/>
    </source>
</evidence>
<dbReference type="AlphaFoldDB" id="A0A8X8BBH7"/>
<dbReference type="EMBL" id="JAAMPC010000002">
    <property type="protein sequence ID" value="KAG2328388.1"/>
    <property type="molecule type" value="Genomic_DNA"/>
</dbReference>
<evidence type="ECO:0000313" key="1">
    <source>
        <dbReference type="EMBL" id="KAG2328388.1"/>
    </source>
</evidence>
<dbReference type="OrthoDB" id="1914694at2759"/>
<dbReference type="SUPFAM" id="SSF54236">
    <property type="entry name" value="Ubiquitin-like"/>
    <property type="match status" value="1"/>
</dbReference>
<organism evidence="1 2">
    <name type="scientific">Brassica carinata</name>
    <name type="common">Ethiopian mustard</name>
    <name type="synonym">Abyssinian cabbage</name>
    <dbReference type="NCBI Taxonomy" id="52824"/>
    <lineage>
        <taxon>Eukaryota</taxon>
        <taxon>Viridiplantae</taxon>
        <taxon>Streptophyta</taxon>
        <taxon>Embryophyta</taxon>
        <taxon>Tracheophyta</taxon>
        <taxon>Spermatophyta</taxon>
        <taxon>Magnoliopsida</taxon>
        <taxon>eudicotyledons</taxon>
        <taxon>Gunneridae</taxon>
        <taxon>Pentapetalae</taxon>
        <taxon>rosids</taxon>
        <taxon>malvids</taxon>
        <taxon>Brassicales</taxon>
        <taxon>Brassicaceae</taxon>
        <taxon>Brassiceae</taxon>
        <taxon>Brassica</taxon>
    </lineage>
</organism>
<keyword evidence="2" id="KW-1185">Reference proteome</keyword>
<accession>A0A8X8BBH7</accession>
<protein>
    <recommendedName>
        <fullName evidence="3">Ubiquitin-like domain-containing protein</fullName>
    </recommendedName>
</protein>
<gene>
    <name evidence="1" type="ORF">Bca52824_011116</name>
</gene>
<dbReference type="InterPro" id="IPR029071">
    <property type="entry name" value="Ubiquitin-like_domsf"/>
</dbReference>
<sequence length="189" mass="21308">MVQYSILLPDLKAGSCTTTVEDALIETFSVKIQFVQRFELTSAVLVAQVFLQDTREMLDYLSSVTVQLKRSQDSYLFPVSDFNGVFLHSPCRSESGQCSNTAELFWWLKSSSKTLEKCFDYFEFCYRGVSVRVSLFDALALACHNKIRKLQARLLPEQLADDKTAKDYKIEGGSILHLVLALCGGFGLF</sequence>